<gene>
    <name evidence="1" type="ORF">LCGC14_3164630</name>
</gene>
<proteinExistence type="predicted"/>
<dbReference type="EMBL" id="LAZR01070047">
    <property type="protein sequence ID" value="KKK45965.1"/>
    <property type="molecule type" value="Genomic_DNA"/>
</dbReference>
<comment type="caution">
    <text evidence="1">The sequence shown here is derived from an EMBL/GenBank/DDBJ whole genome shotgun (WGS) entry which is preliminary data.</text>
</comment>
<feature type="non-terminal residue" evidence="1">
    <location>
        <position position="128"/>
    </location>
</feature>
<protein>
    <submittedName>
        <fullName evidence="1">Uncharacterized protein</fullName>
    </submittedName>
</protein>
<accession>A0A0F8WCX5</accession>
<reference evidence="1" key="1">
    <citation type="journal article" date="2015" name="Nature">
        <title>Complex archaea that bridge the gap between prokaryotes and eukaryotes.</title>
        <authorList>
            <person name="Spang A."/>
            <person name="Saw J.H."/>
            <person name="Jorgensen S.L."/>
            <person name="Zaremba-Niedzwiedzka K."/>
            <person name="Martijn J."/>
            <person name="Lind A.E."/>
            <person name="van Eijk R."/>
            <person name="Schleper C."/>
            <person name="Guy L."/>
            <person name="Ettema T.J."/>
        </authorList>
    </citation>
    <scope>NUCLEOTIDE SEQUENCE</scope>
</reference>
<dbReference type="AlphaFoldDB" id="A0A0F8WCX5"/>
<name>A0A0F8WCX5_9ZZZZ</name>
<sequence length="128" mass="13095">MSLGRSSGGLGSLNAAVTLASKGFGSFNWEIDTGTLVGTVVFEATIDDANYFAVDAIQIDGTIITNVSSFSARGAFTSVGYSQVRLRVSAYTSGTSDARIQGSLGTHVVRIGDPLPAGTSNIGDVDVV</sequence>
<evidence type="ECO:0000313" key="1">
    <source>
        <dbReference type="EMBL" id="KKK45965.1"/>
    </source>
</evidence>
<organism evidence="1">
    <name type="scientific">marine sediment metagenome</name>
    <dbReference type="NCBI Taxonomy" id="412755"/>
    <lineage>
        <taxon>unclassified sequences</taxon>
        <taxon>metagenomes</taxon>
        <taxon>ecological metagenomes</taxon>
    </lineage>
</organism>